<dbReference type="GO" id="GO:0015990">
    <property type="term" value="P:electron transport coupled proton transport"/>
    <property type="evidence" value="ECO:0007669"/>
    <property type="project" value="TreeGrafter"/>
</dbReference>
<evidence type="ECO:0000256" key="3">
    <source>
        <dbReference type="SAM" id="Phobius"/>
    </source>
</evidence>
<feature type="transmembrane region" description="Helical" evidence="3">
    <location>
        <begin position="137"/>
        <end position="160"/>
    </location>
</feature>
<evidence type="ECO:0000259" key="4">
    <source>
        <dbReference type="PROSITE" id="PS50855"/>
    </source>
</evidence>
<protein>
    <recommendedName>
        <fullName evidence="4">Cytochrome oxidase subunit I profile domain-containing protein</fullName>
    </recommendedName>
</protein>
<feature type="transmembrane region" description="Helical" evidence="3">
    <location>
        <begin position="378"/>
        <end position="395"/>
    </location>
</feature>
<dbReference type="InterPro" id="IPR000883">
    <property type="entry name" value="Cyt_C_Oxase_1"/>
</dbReference>
<keyword evidence="1" id="KW-0679">Respiratory chain</keyword>
<evidence type="ECO:0000313" key="5">
    <source>
        <dbReference type="EMBL" id="QJR10162.1"/>
    </source>
</evidence>
<proteinExistence type="predicted"/>
<accession>A0A6M4GSU2</accession>
<dbReference type="PANTHER" id="PTHR10422">
    <property type="entry name" value="CYTOCHROME C OXIDASE SUBUNIT 1"/>
    <property type="match status" value="1"/>
</dbReference>
<keyword evidence="6" id="KW-1185">Reference proteome</keyword>
<feature type="transmembrane region" description="Helical" evidence="3">
    <location>
        <begin position="172"/>
        <end position="194"/>
    </location>
</feature>
<dbReference type="GO" id="GO:0020037">
    <property type="term" value="F:heme binding"/>
    <property type="evidence" value="ECO:0007669"/>
    <property type="project" value="InterPro"/>
</dbReference>
<feature type="transmembrane region" description="Helical" evidence="3">
    <location>
        <begin position="415"/>
        <end position="436"/>
    </location>
</feature>
<dbReference type="KEGG" id="uru:DSM104443_01216"/>
<dbReference type="GO" id="GO:0016020">
    <property type="term" value="C:membrane"/>
    <property type="evidence" value="ECO:0007669"/>
    <property type="project" value="InterPro"/>
</dbReference>
<feature type="transmembrane region" description="Helical" evidence="3">
    <location>
        <begin position="278"/>
        <end position="295"/>
    </location>
</feature>
<feature type="compositionally biased region" description="Basic and acidic residues" evidence="2">
    <location>
        <begin position="47"/>
        <end position="66"/>
    </location>
</feature>
<gene>
    <name evidence="5" type="ORF">DSM104443_01216</name>
</gene>
<dbReference type="PANTHER" id="PTHR10422:SF29">
    <property type="entry name" value="CYTOCHROME C OXIDASE SUBUNIT 1 HOMOLOG, BACTEROID"/>
    <property type="match status" value="1"/>
</dbReference>
<feature type="transmembrane region" description="Helical" evidence="3">
    <location>
        <begin position="91"/>
        <end position="117"/>
    </location>
</feature>
<dbReference type="GO" id="GO:0006119">
    <property type="term" value="P:oxidative phosphorylation"/>
    <property type="evidence" value="ECO:0007669"/>
    <property type="project" value="UniProtKB-UniPathway"/>
</dbReference>
<keyword evidence="3" id="KW-0472">Membrane</keyword>
<dbReference type="EMBL" id="CP053069">
    <property type="protein sequence ID" value="QJR10162.1"/>
    <property type="molecule type" value="Genomic_DNA"/>
</dbReference>
<feature type="region of interest" description="Disordered" evidence="2">
    <location>
        <begin position="47"/>
        <end position="71"/>
    </location>
</feature>
<keyword evidence="1" id="KW-0813">Transport</keyword>
<reference evidence="5 6" key="1">
    <citation type="submission" date="2020-04" db="EMBL/GenBank/DDBJ databases">
        <title>Usitatibacter rugosus gen. nov., sp. nov. and Usitatibacter palustris sp. nov., novel members of Usitatibacteraceae fam. nov. within the order Nitrosomonadales isolated from soil.</title>
        <authorList>
            <person name="Huber K.J."/>
            <person name="Neumann-Schaal M."/>
            <person name="Geppert A."/>
            <person name="Luckner M."/>
            <person name="Wanner G."/>
            <person name="Overmann J."/>
        </authorList>
    </citation>
    <scope>NUCLEOTIDE SEQUENCE [LARGE SCALE GENOMIC DNA]</scope>
    <source>
        <strain evidence="5 6">0125_3</strain>
    </source>
</reference>
<evidence type="ECO:0000256" key="2">
    <source>
        <dbReference type="SAM" id="MobiDB-lite"/>
    </source>
</evidence>
<feature type="transmembrane region" description="Helical" evidence="3">
    <location>
        <begin position="335"/>
        <end position="357"/>
    </location>
</feature>
<organism evidence="5 6">
    <name type="scientific">Usitatibacter rugosus</name>
    <dbReference type="NCBI Taxonomy" id="2732067"/>
    <lineage>
        <taxon>Bacteria</taxon>
        <taxon>Pseudomonadati</taxon>
        <taxon>Pseudomonadota</taxon>
        <taxon>Betaproteobacteria</taxon>
        <taxon>Nitrosomonadales</taxon>
        <taxon>Usitatibacteraceae</taxon>
        <taxon>Usitatibacter</taxon>
    </lineage>
</organism>
<feature type="transmembrane region" description="Helical" evidence="3">
    <location>
        <begin position="307"/>
        <end position="329"/>
    </location>
</feature>
<dbReference type="InterPro" id="IPR023616">
    <property type="entry name" value="Cyt_c_oxase-like_su1_dom"/>
</dbReference>
<dbReference type="GO" id="GO:0022904">
    <property type="term" value="P:respiratory electron transport chain"/>
    <property type="evidence" value="ECO:0007669"/>
    <property type="project" value="TreeGrafter"/>
</dbReference>
<keyword evidence="1" id="KW-0249">Electron transport</keyword>
<feature type="transmembrane region" description="Helical" evidence="3">
    <location>
        <begin position="239"/>
        <end position="258"/>
    </location>
</feature>
<name>A0A6M4GSU2_9PROT</name>
<feature type="domain" description="Cytochrome oxidase subunit I profile" evidence="4">
    <location>
        <begin position="13"/>
        <end position="542"/>
    </location>
</feature>
<evidence type="ECO:0000256" key="1">
    <source>
        <dbReference type="ARBA" id="ARBA00022660"/>
    </source>
</evidence>
<dbReference type="Pfam" id="PF00115">
    <property type="entry name" value="COX1"/>
    <property type="match status" value="1"/>
</dbReference>
<dbReference type="SUPFAM" id="SSF81442">
    <property type="entry name" value="Cytochrome c oxidase subunit I-like"/>
    <property type="match status" value="1"/>
</dbReference>
<dbReference type="PROSITE" id="PS50855">
    <property type="entry name" value="COX1"/>
    <property type="match status" value="1"/>
</dbReference>
<feature type="transmembrane region" description="Helical" evidence="3">
    <location>
        <begin position="501"/>
        <end position="522"/>
    </location>
</feature>
<dbReference type="RefSeq" id="WP_212756987.1">
    <property type="nucleotide sequence ID" value="NZ_CP053069.1"/>
</dbReference>
<feature type="transmembrane region" description="Helical" evidence="3">
    <location>
        <begin position="448"/>
        <end position="473"/>
    </location>
</feature>
<dbReference type="AlphaFoldDB" id="A0A6M4GSU2"/>
<feature type="transmembrane region" description="Helical" evidence="3">
    <location>
        <begin position="6"/>
        <end position="25"/>
    </location>
</feature>
<dbReference type="Proteomes" id="UP000501534">
    <property type="component" value="Chromosome"/>
</dbReference>
<evidence type="ECO:0000313" key="6">
    <source>
        <dbReference type="Proteomes" id="UP000501534"/>
    </source>
</evidence>
<dbReference type="GO" id="GO:0004129">
    <property type="term" value="F:cytochrome-c oxidase activity"/>
    <property type="evidence" value="ECO:0007669"/>
    <property type="project" value="InterPro"/>
</dbReference>
<dbReference type="InterPro" id="IPR036927">
    <property type="entry name" value="Cyt_c_oxase-like_su1_sf"/>
</dbReference>
<dbReference type="UniPathway" id="UPA00705"/>
<dbReference type="Gene3D" id="1.20.210.10">
    <property type="entry name" value="Cytochrome c oxidase-like, subunit I domain"/>
    <property type="match status" value="1"/>
</dbReference>
<keyword evidence="3" id="KW-0812">Transmembrane</keyword>
<sequence length="542" mass="59579">MAVIILLSAFIIAIVALVFFIVAMLRGWFDPDSKGAEVIFAPNEIGRPEDPAASPEARRALEHDAGAEGAHTPDANELAARAAADRSSNTITFVFMCCAIVWLLAASFAGLTASIKLHEPDWLGAYEWLTFGRIRTLHLNALAYGFLPMAGLGLAVWLLPRLLKTTLVGGNFALLGAILWNAGLIAGLGAIGAGFSDGMEWLEMPWQVDILLVVGGAFVAIPLVLTLRQRKVEHLYVSVWYMGAALFWFPILFFVGNIPGVHFGVQQAAMNWWYGHNVLGLFYTPLALATIYYFLPKVMGTPVKSYALSILGFWTLAFFYGQVGAHHLIGSPVPSWLITLSIVQSMMMVIPVFAFAVNQFYTMRGKNRMLIHSPTLRFLAFGGLMYVASSVQGSFEALRAVNTIAHFTHYTVGHAHLGLYGFVAMAFFGGMYFVMPRVMQREWPYPKLILVHFWLSVLGIGIYFVSLTFGGWFQGLAMLDAARPFMDSVTLTLPYLKARSIGGGMMTLAHVIFAAHFLAMVLRLGPTRDTPALFYGPKGERA</sequence>
<keyword evidence="3" id="KW-1133">Transmembrane helix</keyword>
<feature type="transmembrane region" description="Helical" evidence="3">
    <location>
        <begin position="206"/>
        <end position="227"/>
    </location>
</feature>